<sequence>MGVPVVESDRKTTIGNISIRDVQFLSIAAEIYKNYRLVDELLFHVLPLIPVLDLLDY</sequence>
<organism evidence="1 2">
    <name type="scientific">Camellia sinensis</name>
    <name type="common">Tea plant</name>
    <name type="synonym">Thea sinensis</name>
    <dbReference type="NCBI Taxonomy" id="4442"/>
    <lineage>
        <taxon>Eukaryota</taxon>
        <taxon>Viridiplantae</taxon>
        <taxon>Streptophyta</taxon>
        <taxon>Embryophyta</taxon>
        <taxon>Tracheophyta</taxon>
        <taxon>Spermatophyta</taxon>
        <taxon>Magnoliopsida</taxon>
        <taxon>eudicotyledons</taxon>
        <taxon>Gunneridae</taxon>
        <taxon>Pentapetalae</taxon>
        <taxon>asterids</taxon>
        <taxon>Ericales</taxon>
        <taxon>Theaceae</taxon>
        <taxon>Camellia</taxon>
    </lineage>
</organism>
<name>A0A7J7GFH8_CAMSI</name>
<dbReference type="EMBL" id="JACBKZ010000011">
    <property type="protein sequence ID" value="KAF5939237.1"/>
    <property type="molecule type" value="Genomic_DNA"/>
</dbReference>
<evidence type="ECO:0008006" key="3">
    <source>
        <dbReference type="Google" id="ProtNLM"/>
    </source>
</evidence>
<reference evidence="1 2" key="2">
    <citation type="submission" date="2020-07" db="EMBL/GenBank/DDBJ databases">
        <title>Genome assembly of wild tea tree DASZ reveals pedigree and selection history of tea varieties.</title>
        <authorList>
            <person name="Zhang W."/>
        </authorList>
    </citation>
    <scope>NUCLEOTIDE SEQUENCE [LARGE SCALE GENOMIC DNA]</scope>
    <source>
        <strain evidence="2">cv. G240</strain>
        <tissue evidence="1">Leaf</tissue>
    </source>
</reference>
<comment type="caution">
    <text evidence="1">The sequence shown here is derived from an EMBL/GenBank/DDBJ whole genome shotgun (WGS) entry which is preliminary data.</text>
</comment>
<proteinExistence type="predicted"/>
<evidence type="ECO:0000313" key="1">
    <source>
        <dbReference type="EMBL" id="KAF5939237.1"/>
    </source>
</evidence>
<protein>
    <recommendedName>
        <fullName evidence="3">CBS domain-containing protein</fullName>
    </recommendedName>
</protein>
<accession>A0A7J7GFH8</accession>
<keyword evidence="2" id="KW-1185">Reference proteome</keyword>
<dbReference type="Proteomes" id="UP000593564">
    <property type="component" value="Unassembled WGS sequence"/>
</dbReference>
<gene>
    <name evidence="1" type="ORF">HYC85_023496</name>
</gene>
<dbReference type="AlphaFoldDB" id="A0A7J7GFH8"/>
<reference evidence="2" key="1">
    <citation type="journal article" date="2020" name="Nat. Commun.">
        <title>Genome assembly of wild tea tree DASZ reveals pedigree and selection history of tea varieties.</title>
        <authorList>
            <person name="Zhang W."/>
            <person name="Zhang Y."/>
            <person name="Qiu H."/>
            <person name="Guo Y."/>
            <person name="Wan H."/>
            <person name="Zhang X."/>
            <person name="Scossa F."/>
            <person name="Alseekh S."/>
            <person name="Zhang Q."/>
            <person name="Wang P."/>
            <person name="Xu L."/>
            <person name="Schmidt M.H."/>
            <person name="Jia X."/>
            <person name="Li D."/>
            <person name="Zhu A."/>
            <person name="Guo F."/>
            <person name="Chen W."/>
            <person name="Ni D."/>
            <person name="Usadel B."/>
            <person name="Fernie A.R."/>
            <person name="Wen W."/>
        </authorList>
    </citation>
    <scope>NUCLEOTIDE SEQUENCE [LARGE SCALE GENOMIC DNA]</scope>
    <source>
        <strain evidence="2">cv. G240</strain>
    </source>
</reference>
<evidence type="ECO:0000313" key="2">
    <source>
        <dbReference type="Proteomes" id="UP000593564"/>
    </source>
</evidence>